<evidence type="ECO:0000256" key="2">
    <source>
        <dbReference type="ARBA" id="ARBA00022803"/>
    </source>
</evidence>
<sequence length="122" mass="14886">MSYVDFYNQAVQYYKTKDYKKSIDLFFKALTYNNSYLLYYNIGVCYLELNQFKEAIDFFKKSIQKNRFFDKSYINLAYSYYKLKNYKASYRTIKEAISFIDSDHLKLIENKLYKIIILGEFK</sequence>
<dbReference type="Pfam" id="PF00515">
    <property type="entry name" value="TPR_1"/>
    <property type="match status" value="1"/>
</dbReference>
<comment type="caution">
    <text evidence="4">The sequence shown here is derived from an EMBL/GenBank/DDBJ whole genome shotgun (WGS) entry which is preliminary data.</text>
</comment>
<dbReference type="PANTHER" id="PTHR16193:SF0">
    <property type="entry name" value="TETRATRICOPEPTIDE REPEAT PROTEIN 27"/>
    <property type="match status" value="1"/>
</dbReference>
<name>R7RP81_9CLOT</name>
<dbReference type="PROSITE" id="PS50005">
    <property type="entry name" value="TPR"/>
    <property type="match status" value="1"/>
</dbReference>
<proteinExistence type="predicted"/>
<dbReference type="Pfam" id="PF13181">
    <property type="entry name" value="TPR_8"/>
    <property type="match status" value="1"/>
</dbReference>
<dbReference type="EMBL" id="CAVN010000093">
    <property type="protein sequence ID" value="CDF57997.1"/>
    <property type="molecule type" value="Genomic_DNA"/>
</dbReference>
<dbReference type="SMART" id="SM00028">
    <property type="entry name" value="TPR"/>
    <property type="match status" value="3"/>
</dbReference>
<dbReference type="InterPro" id="IPR011990">
    <property type="entry name" value="TPR-like_helical_dom_sf"/>
</dbReference>
<organism evidence="4 5">
    <name type="scientific">Thermobrachium celere DSM 8682</name>
    <dbReference type="NCBI Taxonomy" id="941824"/>
    <lineage>
        <taxon>Bacteria</taxon>
        <taxon>Bacillati</taxon>
        <taxon>Bacillota</taxon>
        <taxon>Clostridia</taxon>
        <taxon>Eubacteriales</taxon>
        <taxon>Clostridiaceae</taxon>
        <taxon>Thermobrachium</taxon>
    </lineage>
</organism>
<dbReference type="SUPFAM" id="SSF48452">
    <property type="entry name" value="TPR-like"/>
    <property type="match status" value="1"/>
</dbReference>
<feature type="repeat" description="TPR" evidence="3">
    <location>
        <begin position="36"/>
        <end position="69"/>
    </location>
</feature>
<dbReference type="Gene3D" id="1.25.40.10">
    <property type="entry name" value="Tetratricopeptide repeat domain"/>
    <property type="match status" value="1"/>
</dbReference>
<dbReference type="Proteomes" id="UP000014923">
    <property type="component" value="Unassembled WGS sequence"/>
</dbReference>
<dbReference type="InterPro" id="IPR019734">
    <property type="entry name" value="TPR_rpt"/>
</dbReference>
<dbReference type="PROSITE" id="PS50293">
    <property type="entry name" value="TPR_REGION"/>
    <property type="match status" value="1"/>
</dbReference>
<dbReference type="AlphaFoldDB" id="R7RP81"/>
<evidence type="ECO:0000313" key="4">
    <source>
        <dbReference type="EMBL" id="CDF57997.1"/>
    </source>
</evidence>
<keyword evidence="1" id="KW-0677">Repeat</keyword>
<dbReference type="OrthoDB" id="1907609at2"/>
<evidence type="ECO:0000313" key="5">
    <source>
        <dbReference type="Proteomes" id="UP000014923"/>
    </source>
</evidence>
<dbReference type="InterPro" id="IPR044244">
    <property type="entry name" value="TTC27/Emw1"/>
</dbReference>
<dbReference type="RefSeq" id="WP_018661671.1">
    <property type="nucleotide sequence ID" value="NZ_HF952018.1"/>
</dbReference>
<gene>
    <name evidence="4" type="ORF">TCEL_01911</name>
</gene>
<evidence type="ECO:0000256" key="3">
    <source>
        <dbReference type="PROSITE-ProRule" id="PRU00339"/>
    </source>
</evidence>
<protein>
    <submittedName>
        <fullName evidence="4">TPR Domain containing protein</fullName>
    </submittedName>
</protein>
<dbReference type="HOGENOM" id="CLU_2025643_0_0_9"/>
<keyword evidence="2 3" id="KW-0802">TPR repeat</keyword>
<evidence type="ECO:0000256" key="1">
    <source>
        <dbReference type="ARBA" id="ARBA00022737"/>
    </source>
</evidence>
<dbReference type="eggNOG" id="ENOG50347H3">
    <property type="taxonomic scope" value="Bacteria"/>
</dbReference>
<keyword evidence="5" id="KW-1185">Reference proteome</keyword>
<dbReference type="PANTHER" id="PTHR16193">
    <property type="entry name" value="TETRATRICOPEPTIDE REPEAT PROTEIN 27"/>
    <property type="match status" value="1"/>
</dbReference>
<reference evidence="4" key="1">
    <citation type="submission" date="2013-03" db="EMBL/GenBank/DDBJ databases">
        <title>Draft genome sequence of the hydrogen-ethanol-producing anaerobic alkalithermophilic Caloramator celere.</title>
        <authorList>
            <person name="Ciranna A."/>
            <person name="Larjo A."/>
            <person name="Kivisto A."/>
            <person name="Santala V."/>
            <person name="Roos C."/>
            <person name="Karp M."/>
        </authorList>
    </citation>
    <scope>NUCLEOTIDE SEQUENCE [LARGE SCALE GENOMIC DNA]</scope>
    <source>
        <strain evidence="4">DSM 8682</strain>
    </source>
</reference>
<accession>R7RP81</accession>